<reference evidence="1" key="1">
    <citation type="submission" date="2021-06" db="EMBL/GenBank/DDBJ databases">
        <authorList>
            <person name="Kallberg Y."/>
            <person name="Tangrot J."/>
            <person name="Rosling A."/>
        </authorList>
    </citation>
    <scope>NUCLEOTIDE SEQUENCE</scope>
    <source>
        <strain evidence="1">IA702</strain>
    </source>
</reference>
<keyword evidence="2" id="KW-1185">Reference proteome</keyword>
<sequence>MTVAKLNQFIAADQDVQALEQGGYEIPKDKTNAEEKLDISQRGTHLLKFFYEKNKDGKEEPTEVIGGDKGTAGHLAIGTGIGKSTKVVNCLCKGGERHIILVTTNQTLVDRETEMVYVRRGTMERATEEDIKENRHDPDLKTLYKSHEGIEEGKKGLSVMYFGHLLGFVARSLFVEKDTIIVFDEADWTDAGFQALQFEMIKAGYKVLRMSATFPGVDFSATSTYPRKIMYTGRLDPNMPAGLMRIRNSEHAEKLETMRVNTEEMVQTGRIWIFLKSLKLSDEQVRILGNNASYMLYTPEFDENCEEITYGRPAGSADGVDGDKDRGVSPKIDAVICLGATETTNLQKFFTYSEPTLGLTTKSSSVQQFGRVGRHDPGLVITLIKEFGEIDLSDNVSAAMVKACFDGNVKQIEEKAYKQIYDVDILRGALSYPDPKTFGKAPEEILIGLKITKDQQSKKEKLTQLV</sequence>
<comment type="caution">
    <text evidence="1">The sequence shown here is derived from an EMBL/GenBank/DDBJ whole genome shotgun (WGS) entry which is preliminary data.</text>
</comment>
<dbReference type="Gene3D" id="3.40.50.300">
    <property type="entry name" value="P-loop containing nucleotide triphosphate hydrolases"/>
    <property type="match status" value="1"/>
</dbReference>
<dbReference type="EMBL" id="CAJVPJ010001609">
    <property type="protein sequence ID" value="CAG8597648.1"/>
    <property type="molecule type" value="Genomic_DNA"/>
</dbReference>
<dbReference type="AlphaFoldDB" id="A0A9N9CF34"/>
<evidence type="ECO:0000313" key="2">
    <source>
        <dbReference type="Proteomes" id="UP000789572"/>
    </source>
</evidence>
<dbReference type="InterPro" id="IPR027417">
    <property type="entry name" value="P-loop_NTPase"/>
</dbReference>
<name>A0A9N9CF34_9GLOM</name>
<protein>
    <submittedName>
        <fullName evidence="1">11007_t:CDS:1</fullName>
    </submittedName>
</protein>
<proteinExistence type="predicted"/>
<organism evidence="1 2">
    <name type="scientific">Paraglomus occultum</name>
    <dbReference type="NCBI Taxonomy" id="144539"/>
    <lineage>
        <taxon>Eukaryota</taxon>
        <taxon>Fungi</taxon>
        <taxon>Fungi incertae sedis</taxon>
        <taxon>Mucoromycota</taxon>
        <taxon>Glomeromycotina</taxon>
        <taxon>Glomeromycetes</taxon>
        <taxon>Paraglomerales</taxon>
        <taxon>Paraglomeraceae</taxon>
        <taxon>Paraglomus</taxon>
    </lineage>
</organism>
<dbReference type="OrthoDB" id="2385619at2759"/>
<dbReference type="SUPFAM" id="SSF52540">
    <property type="entry name" value="P-loop containing nucleoside triphosphate hydrolases"/>
    <property type="match status" value="1"/>
</dbReference>
<evidence type="ECO:0000313" key="1">
    <source>
        <dbReference type="EMBL" id="CAG8597648.1"/>
    </source>
</evidence>
<accession>A0A9N9CF34</accession>
<dbReference type="Proteomes" id="UP000789572">
    <property type="component" value="Unassembled WGS sequence"/>
</dbReference>
<gene>
    <name evidence="1" type="ORF">POCULU_LOCUS7297</name>
</gene>